<evidence type="ECO:0000256" key="3">
    <source>
        <dbReference type="ARBA" id="ARBA00022527"/>
    </source>
</evidence>
<evidence type="ECO:0000313" key="14">
    <source>
        <dbReference type="Proteomes" id="UP000038040"/>
    </source>
</evidence>
<keyword evidence="4" id="KW-0808">Transferase</keyword>
<dbReference type="GO" id="GO:0004693">
    <property type="term" value="F:cyclin-dependent protein serine/threonine kinase activity"/>
    <property type="evidence" value="ECO:0007669"/>
    <property type="project" value="UniProtKB-EC"/>
</dbReference>
<sequence>MTRFRDFSKIGEGTYGTVYKALDKVSGTTIALKKIRLDQDSDGVPSTCIREISLLKELKHSNIIKLLDVIHKGSRLFLLFEFIDRDLQNLLKILKPRLLPTSYIKSFLYQLLQGLAFCHTHRVIHRDLKPQNILVTDSGIIKLADFGLARSFSIPGRCYTLEVVTLWYRAPELLLGSDFYSCSVDIWSLSCVFAEMAMGKPLFDGDCEISQLFKIFRILGTPDNEVIQFLSIFSIFLFHLFKCHLKLIAYCELYIELTVARTSMADNS</sequence>
<reference evidence="13 15" key="2">
    <citation type="submission" date="2018-11" db="EMBL/GenBank/DDBJ databases">
        <authorList>
            <consortium name="Pathogen Informatics"/>
        </authorList>
    </citation>
    <scope>NUCLEOTIDE SEQUENCE [LARGE SCALE GENOMIC DNA]</scope>
</reference>
<dbReference type="Proteomes" id="UP000038040">
    <property type="component" value="Unplaced"/>
</dbReference>
<accession>A0A0N4UCG7</accession>
<evidence type="ECO:0000256" key="4">
    <source>
        <dbReference type="ARBA" id="ARBA00022679"/>
    </source>
</evidence>
<gene>
    <name evidence="13" type="ORF">DME_LOCUS8761</name>
</gene>
<dbReference type="CDD" id="cd07829">
    <property type="entry name" value="STKc_CDK_like"/>
    <property type="match status" value="1"/>
</dbReference>
<dbReference type="GO" id="GO:0010468">
    <property type="term" value="P:regulation of gene expression"/>
    <property type="evidence" value="ECO:0007669"/>
    <property type="project" value="TreeGrafter"/>
</dbReference>
<keyword evidence="3 11" id="KW-0723">Serine/threonine-protein kinase</keyword>
<dbReference type="GO" id="GO:0030332">
    <property type="term" value="F:cyclin binding"/>
    <property type="evidence" value="ECO:0007669"/>
    <property type="project" value="TreeGrafter"/>
</dbReference>
<evidence type="ECO:0000313" key="16">
    <source>
        <dbReference type="WBParaSite" id="DME_0000496201-mRNA-1"/>
    </source>
</evidence>
<dbReference type="EMBL" id="UYYG01001172">
    <property type="protein sequence ID" value="VDN58788.1"/>
    <property type="molecule type" value="Genomic_DNA"/>
</dbReference>
<evidence type="ECO:0000313" key="13">
    <source>
        <dbReference type="EMBL" id="VDN58788.1"/>
    </source>
</evidence>
<keyword evidence="7 10" id="KW-0067">ATP-binding</keyword>
<dbReference type="FunFam" id="3.30.200.20:FF:000927">
    <property type="entry name" value="Cyclin-dependent kinase 2"/>
    <property type="match status" value="1"/>
</dbReference>
<dbReference type="PANTHER" id="PTHR24056:SF254">
    <property type="entry name" value="CYCLIN-DEPENDENT KINASE 2"/>
    <property type="match status" value="1"/>
</dbReference>
<dbReference type="EC" id="2.7.11.22" evidence="2"/>
<dbReference type="Gene3D" id="1.10.510.10">
    <property type="entry name" value="Transferase(Phosphotransferase) domain 1"/>
    <property type="match status" value="1"/>
</dbReference>
<dbReference type="Gene3D" id="3.30.200.20">
    <property type="entry name" value="Phosphorylase Kinase, domain 1"/>
    <property type="match status" value="1"/>
</dbReference>
<dbReference type="PANTHER" id="PTHR24056">
    <property type="entry name" value="CELL DIVISION PROTEIN KINASE"/>
    <property type="match status" value="1"/>
</dbReference>
<dbReference type="GO" id="GO:0000082">
    <property type="term" value="P:G1/S transition of mitotic cell cycle"/>
    <property type="evidence" value="ECO:0007669"/>
    <property type="project" value="TreeGrafter"/>
</dbReference>
<dbReference type="InterPro" id="IPR000719">
    <property type="entry name" value="Prot_kinase_dom"/>
</dbReference>
<comment type="catalytic activity">
    <reaction evidence="9">
        <text>L-seryl-[protein] + ATP = O-phospho-L-seryl-[protein] + ADP + H(+)</text>
        <dbReference type="Rhea" id="RHEA:17989"/>
        <dbReference type="Rhea" id="RHEA-COMP:9863"/>
        <dbReference type="Rhea" id="RHEA-COMP:11604"/>
        <dbReference type="ChEBI" id="CHEBI:15378"/>
        <dbReference type="ChEBI" id="CHEBI:29999"/>
        <dbReference type="ChEBI" id="CHEBI:30616"/>
        <dbReference type="ChEBI" id="CHEBI:83421"/>
        <dbReference type="ChEBI" id="CHEBI:456216"/>
        <dbReference type="EC" id="2.7.11.22"/>
    </reaction>
</comment>
<comment type="similarity">
    <text evidence="1">Belongs to the protein kinase superfamily. CMGC Ser/Thr protein kinase family. CDC2/CDKX subfamily.</text>
</comment>
<keyword evidence="15" id="KW-1185">Reference proteome</keyword>
<dbReference type="SUPFAM" id="SSF56112">
    <property type="entry name" value="Protein kinase-like (PK-like)"/>
    <property type="match status" value="1"/>
</dbReference>
<dbReference type="GO" id="GO:0005524">
    <property type="term" value="F:ATP binding"/>
    <property type="evidence" value="ECO:0007669"/>
    <property type="project" value="UniProtKB-UniRule"/>
</dbReference>
<evidence type="ECO:0000256" key="2">
    <source>
        <dbReference type="ARBA" id="ARBA00012425"/>
    </source>
</evidence>
<dbReference type="FunFam" id="1.10.510.10:FF:000624">
    <property type="entry name" value="Mitogen-activated protein kinase"/>
    <property type="match status" value="1"/>
</dbReference>
<evidence type="ECO:0000256" key="10">
    <source>
        <dbReference type="PROSITE-ProRule" id="PRU10141"/>
    </source>
</evidence>
<dbReference type="AlphaFoldDB" id="A0A0N4UCG7"/>
<dbReference type="Proteomes" id="UP000274756">
    <property type="component" value="Unassembled WGS sequence"/>
</dbReference>
<feature type="binding site" evidence="10">
    <location>
        <position position="33"/>
    </location>
    <ligand>
        <name>ATP</name>
        <dbReference type="ChEBI" id="CHEBI:30616"/>
    </ligand>
</feature>
<dbReference type="InterPro" id="IPR050108">
    <property type="entry name" value="CDK"/>
</dbReference>
<proteinExistence type="inferred from homology"/>
<evidence type="ECO:0000256" key="5">
    <source>
        <dbReference type="ARBA" id="ARBA00022741"/>
    </source>
</evidence>
<dbReference type="GO" id="GO:0005737">
    <property type="term" value="C:cytoplasm"/>
    <property type="evidence" value="ECO:0007669"/>
    <property type="project" value="TreeGrafter"/>
</dbReference>
<dbReference type="SMART" id="SM00220">
    <property type="entry name" value="S_TKc"/>
    <property type="match status" value="1"/>
</dbReference>
<dbReference type="PROSITE" id="PS00108">
    <property type="entry name" value="PROTEIN_KINASE_ST"/>
    <property type="match status" value="1"/>
</dbReference>
<dbReference type="GO" id="GO:0010389">
    <property type="term" value="P:regulation of G2/M transition of mitotic cell cycle"/>
    <property type="evidence" value="ECO:0007669"/>
    <property type="project" value="TreeGrafter"/>
</dbReference>
<protein>
    <recommendedName>
        <fullName evidence="2">cyclin-dependent kinase</fullName>
        <ecNumber evidence="2">2.7.11.22</ecNumber>
    </recommendedName>
</protein>
<feature type="domain" description="Protein kinase" evidence="12">
    <location>
        <begin position="4"/>
        <end position="268"/>
    </location>
</feature>
<dbReference type="PROSITE" id="PS50011">
    <property type="entry name" value="PROTEIN_KINASE_DOM"/>
    <property type="match status" value="1"/>
</dbReference>
<evidence type="ECO:0000256" key="6">
    <source>
        <dbReference type="ARBA" id="ARBA00022777"/>
    </source>
</evidence>
<dbReference type="STRING" id="318479.A0A0N4UCG7"/>
<comment type="catalytic activity">
    <reaction evidence="8">
        <text>L-threonyl-[protein] + ATP = O-phospho-L-threonyl-[protein] + ADP + H(+)</text>
        <dbReference type="Rhea" id="RHEA:46608"/>
        <dbReference type="Rhea" id="RHEA-COMP:11060"/>
        <dbReference type="Rhea" id="RHEA-COMP:11605"/>
        <dbReference type="ChEBI" id="CHEBI:15378"/>
        <dbReference type="ChEBI" id="CHEBI:30013"/>
        <dbReference type="ChEBI" id="CHEBI:30616"/>
        <dbReference type="ChEBI" id="CHEBI:61977"/>
        <dbReference type="ChEBI" id="CHEBI:456216"/>
        <dbReference type="EC" id="2.7.11.22"/>
    </reaction>
</comment>
<evidence type="ECO:0000256" key="11">
    <source>
        <dbReference type="RuleBase" id="RU000304"/>
    </source>
</evidence>
<dbReference type="GO" id="GO:0005634">
    <property type="term" value="C:nucleus"/>
    <property type="evidence" value="ECO:0007669"/>
    <property type="project" value="TreeGrafter"/>
</dbReference>
<evidence type="ECO:0000313" key="15">
    <source>
        <dbReference type="Proteomes" id="UP000274756"/>
    </source>
</evidence>
<dbReference type="InterPro" id="IPR011009">
    <property type="entry name" value="Kinase-like_dom_sf"/>
</dbReference>
<dbReference type="InterPro" id="IPR017441">
    <property type="entry name" value="Protein_kinase_ATP_BS"/>
</dbReference>
<evidence type="ECO:0000256" key="7">
    <source>
        <dbReference type="ARBA" id="ARBA00022840"/>
    </source>
</evidence>
<dbReference type="OrthoDB" id="1732493at2759"/>
<dbReference type="GO" id="GO:0007165">
    <property type="term" value="P:signal transduction"/>
    <property type="evidence" value="ECO:0007669"/>
    <property type="project" value="TreeGrafter"/>
</dbReference>
<evidence type="ECO:0000259" key="12">
    <source>
        <dbReference type="PROSITE" id="PS50011"/>
    </source>
</evidence>
<evidence type="ECO:0000256" key="9">
    <source>
        <dbReference type="ARBA" id="ARBA00048367"/>
    </source>
</evidence>
<organism evidence="14 16">
    <name type="scientific">Dracunculus medinensis</name>
    <name type="common">Guinea worm</name>
    <dbReference type="NCBI Taxonomy" id="318479"/>
    <lineage>
        <taxon>Eukaryota</taxon>
        <taxon>Metazoa</taxon>
        <taxon>Ecdysozoa</taxon>
        <taxon>Nematoda</taxon>
        <taxon>Chromadorea</taxon>
        <taxon>Rhabditida</taxon>
        <taxon>Spirurina</taxon>
        <taxon>Dracunculoidea</taxon>
        <taxon>Dracunculidae</taxon>
        <taxon>Dracunculus</taxon>
    </lineage>
</organism>
<dbReference type="GO" id="GO:0000307">
    <property type="term" value="C:cyclin-dependent protein kinase holoenzyme complex"/>
    <property type="evidence" value="ECO:0007669"/>
    <property type="project" value="TreeGrafter"/>
</dbReference>
<dbReference type="Pfam" id="PF00069">
    <property type="entry name" value="Pkinase"/>
    <property type="match status" value="1"/>
</dbReference>
<keyword evidence="6" id="KW-0418">Kinase</keyword>
<reference evidence="16" key="1">
    <citation type="submission" date="2017-02" db="UniProtKB">
        <authorList>
            <consortium name="WormBaseParasite"/>
        </authorList>
    </citation>
    <scope>IDENTIFICATION</scope>
</reference>
<name>A0A0N4UCG7_DRAME</name>
<dbReference type="WBParaSite" id="DME_0000496201-mRNA-1">
    <property type="protein sequence ID" value="DME_0000496201-mRNA-1"/>
    <property type="gene ID" value="DME_0000496201"/>
</dbReference>
<dbReference type="InterPro" id="IPR008271">
    <property type="entry name" value="Ser/Thr_kinase_AS"/>
</dbReference>
<keyword evidence="5 10" id="KW-0547">Nucleotide-binding</keyword>
<evidence type="ECO:0000256" key="1">
    <source>
        <dbReference type="ARBA" id="ARBA00006485"/>
    </source>
</evidence>
<evidence type="ECO:0000256" key="8">
    <source>
        <dbReference type="ARBA" id="ARBA00047811"/>
    </source>
</evidence>
<dbReference type="PROSITE" id="PS00107">
    <property type="entry name" value="PROTEIN_KINASE_ATP"/>
    <property type="match status" value="1"/>
</dbReference>